<dbReference type="Proteomes" id="UP000595663">
    <property type="component" value="Chromosome"/>
</dbReference>
<evidence type="ECO:0000313" key="1">
    <source>
        <dbReference type="EMBL" id="BBB24749.1"/>
    </source>
</evidence>
<evidence type="ECO:0008006" key="3">
    <source>
        <dbReference type="Google" id="ProtNLM"/>
    </source>
</evidence>
<organism evidence="1 2">
    <name type="scientific">Amphritea japonica ATCC BAA-1530</name>
    <dbReference type="NCBI Taxonomy" id="1278309"/>
    <lineage>
        <taxon>Bacteria</taxon>
        <taxon>Pseudomonadati</taxon>
        <taxon>Pseudomonadota</taxon>
        <taxon>Gammaproteobacteria</taxon>
        <taxon>Oceanospirillales</taxon>
        <taxon>Oceanospirillaceae</taxon>
        <taxon>Amphritea</taxon>
    </lineage>
</organism>
<proteinExistence type="predicted"/>
<accession>A0A7R6SR13</accession>
<protein>
    <recommendedName>
        <fullName evidence="3">Zinc ribbon domain-containing protein</fullName>
    </recommendedName>
</protein>
<keyword evidence="2" id="KW-1185">Reference proteome</keyword>
<gene>
    <name evidence="1" type="ORF">AMJAP_0150</name>
</gene>
<evidence type="ECO:0000313" key="2">
    <source>
        <dbReference type="Proteomes" id="UP000595663"/>
    </source>
</evidence>
<dbReference type="KEGG" id="ajp:AMJAP_0150"/>
<reference evidence="1 2" key="1">
    <citation type="journal article" date="2008" name="Int. J. Syst. Evol. Microbiol.">
        <title>Amphritea japonica sp. nov. and Amphritea balenae sp. nov., isolated from the sediment adjacent to sperm whale carcasses off Kagoshima, Japan.</title>
        <authorList>
            <person name="Miyazaki M."/>
            <person name="Nogi Y."/>
            <person name="Fujiwara Y."/>
            <person name="Kawato M."/>
            <person name="Nagahama T."/>
            <person name="Kubokawa K."/>
            <person name="Horikoshi K."/>
        </authorList>
    </citation>
    <scope>NUCLEOTIDE SEQUENCE [LARGE SCALE GENOMIC DNA]</scope>
    <source>
        <strain evidence="1 2">ATCC BAA-1530</strain>
    </source>
</reference>
<name>A0A7R6SR13_9GAMM</name>
<dbReference type="AlphaFoldDB" id="A0A7R6SR13"/>
<dbReference type="EMBL" id="AP014545">
    <property type="protein sequence ID" value="BBB24749.1"/>
    <property type="molecule type" value="Genomic_DNA"/>
</dbReference>
<sequence length="94" mass="10137">MEKDRCYRESFMPVYDYRCDTTGEIFEVRHPIALKLSSWADLCDVGGFDSGSTPADAPITKLLSTGGVISNKTLKNAEAPPCMTGGGCPGRCDI</sequence>